<organism evidence="1 2">
    <name type="scientific">Moraxella catarrhalis</name>
    <name type="common">Branhamella catarrhalis</name>
    <dbReference type="NCBI Taxonomy" id="480"/>
    <lineage>
        <taxon>Bacteria</taxon>
        <taxon>Pseudomonadati</taxon>
        <taxon>Pseudomonadota</taxon>
        <taxon>Gammaproteobacteria</taxon>
        <taxon>Moraxellales</taxon>
        <taxon>Moraxellaceae</taxon>
        <taxon>Moraxella</taxon>
    </lineage>
</organism>
<proteinExistence type="predicted"/>
<evidence type="ECO:0000313" key="1">
    <source>
        <dbReference type="EMBL" id="OAV01803.1"/>
    </source>
</evidence>
<dbReference type="Proteomes" id="UP000078446">
    <property type="component" value="Unassembled WGS sequence"/>
</dbReference>
<evidence type="ECO:0000313" key="2">
    <source>
        <dbReference type="Proteomes" id="UP000078446"/>
    </source>
</evidence>
<protein>
    <submittedName>
        <fullName evidence="1">Uncharacterized protein</fullName>
    </submittedName>
</protein>
<dbReference type="EMBL" id="LXHE01000002">
    <property type="protein sequence ID" value="OAV01803.1"/>
    <property type="molecule type" value="Genomic_DNA"/>
</dbReference>
<name>A0A7Z1A4J5_MORCA</name>
<comment type="caution">
    <text evidence="1">The sequence shown here is derived from an EMBL/GenBank/DDBJ whole genome shotgun (WGS) entry which is preliminary data.</text>
</comment>
<gene>
    <name evidence="1" type="ORF">AO382_0169</name>
</gene>
<accession>A0A7Z1A4J5</accession>
<reference evidence="1 2" key="1">
    <citation type="journal article" date="2016" name="Genome Biol. Evol.">
        <title>Comparative Genomic Analyses of the Moraxella catarrhalis Serosensitive and Seroresistant Lineages Demonstrate Their Independent Evolution.</title>
        <authorList>
            <person name="Earl J.P."/>
            <person name="de Vries S.P."/>
            <person name="Ahmed A."/>
            <person name="Powell E."/>
            <person name="Schultz M.P."/>
            <person name="Hermans P.W."/>
            <person name="Hill D.J."/>
            <person name="Zhou Z."/>
            <person name="Constantinidou C.I."/>
            <person name="Hu F.Z."/>
            <person name="Bootsma H.J."/>
            <person name="Ehrlich G.D."/>
        </authorList>
    </citation>
    <scope>NUCLEOTIDE SEQUENCE [LARGE SCALE GENOMIC DNA]</scope>
    <source>
        <strain evidence="1 2">Z7574</strain>
    </source>
</reference>
<sequence>MLAWIAKLLGLRLTVRQGANTKYIPTDNMVLPADFHLLLYNTNVIFGYIL</sequence>
<dbReference type="AlphaFoldDB" id="A0A7Z1A4J5"/>